<evidence type="ECO:0000256" key="1">
    <source>
        <dbReference type="SAM" id="MobiDB-lite"/>
    </source>
</evidence>
<accession>A0A2N5EE10</accession>
<evidence type="ECO:0000313" key="3">
    <source>
        <dbReference type="Proteomes" id="UP000234240"/>
    </source>
</evidence>
<sequence>MSQPGKNISGEDNMANNDEQERERFEAWWDAEYKHLESSKYTDAVPHIKYGFWQAWLARSKQGD</sequence>
<feature type="region of interest" description="Disordered" evidence="1">
    <location>
        <begin position="1"/>
        <end position="21"/>
    </location>
</feature>
<dbReference type="EMBL" id="PJZF01000003">
    <property type="protein sequence ID" value="PLR40746.1"/>
    <property type="molecule type" value="Genomic_DNA"/>
</dbReference>
<name>A0A2N5EE10_9GAMM</name>
<comment type="caution">
    <text evidence="2">The sequence shown here is derived from an EMBL/GenBank/DDBJ whole genome shotgun (WGS) entry which is preliminary data.</text>
</comment>
<evidence type="ECO:0000313" key="2">
    <source>
        <dbReference type="EMBL" id="PLR40746.1"/>
    </source>
</evidence>
<organism evidence="2 3">
    <name type="scientific">Chimaeribacter californicus</name>
    <dbReference type="NCBI Taxonomy" id="2060067"/>
    <lineage>
        <taxon>Bacteria</taxon>
        <taxon>Pseudomonadati</taxon>
        <taxon>Pseudomonadota</taxon>
        <taxon>Gammaproteobacteria</taxon>
        <taxon>Enterobacterales</taxon>
        <taxon>Yersiniaceae</taxon>
        <taxon>Chimaeribacter</taxon>
    </lineage>
</organism>
<proteinExistence type="predicted"/>
<protein>
    <submittedName>
        <fullName evidence="2">Uncharacterized protein</fullName>
    </submittedName>
</protein>
<keyword evidence="3" id="KW-1185">Reference proteome</keyword>
<gene>
    <name evidence="2" type="ORF">CYR55_05560</name>
</gene>
<reference evidence="2 3" key="1">
    <citation type="submission" date="2017-12" db="EMBL/GenBank/DDBJ databases">
        <title>Characterization of six clinical isolates of Enterochimera gen. nov., a novel genus of the Yersiniaciae family and the three species Enterochimera arupensis sp. nov., Enterochimera coloradensis sp. nov, and Enterochimera californica sp. nov.</title>
        <authorList>
            <person name="Rossi A."/>
            <person name="Fisher M."/>
        </authorList>
    </citation>
    <scope>NUCLEOTIDE SEQUENCE [LARGE SCALE GENOMIC DNA]</scope>
    <source>
        <strain evidence="3">2015-Iso6</strain>
    </source>
</reference>
<dbReference type="AlphaFoldDB" id="A0A2N5EE10"/>
<dbReference type="Proteomes" id="UP000234240">
    <property type="component" value="Unassembled WGS sequence"/>
</dbReference>